<keyword evidence="10" id="KW-1185">Reference proteome</keyword>
<evidence type="ECO:0000256" key="5">
    <source>
        <dbReference type="ARBA" id="ARBA00023242"/>
    </source>
</evidence>
<dbReference type="InterPro" id="IPR009244">
    <property type="entry name" value="Mediatior_Med7"/>
</dbReference>
<feature type="compositionally biased region" description="Acidic residues" evidence="8">
    <location>
        <begin position="64"/>
        <end position="79"/>
    </location>
</feature>
<comment type="caution">
    <text evidence="9">The sequence shown here is derived from an EMBL/GenBank/DDBJ whole genome shotgun (WGS) entry which is preliminary data.</text>
</comment>
<name>A0ABD3MSY3_9STRA</name>
<keyword evidence="4 6" id="KW-0804">Transcription</keyword>
<keyword evidence="3 6" id="KW-0805">Transcription regulation</keyword>
<dbReference type="PANTHER" id="PTHR21428">
    <property type="entry name" value="MEDIATOR OF RNA POLYMERASE II TRANSCRIPTION SUBUNIT 7"/>
    <property type="match status" value="1"/>
</dbReference>
<dbReference type="PANTHER" id="PTHR21428:SF11">
    <property type="entry name" value="MEDIATOR OF RNA POLYMERASE II TRANSCRIPTION SUBUNIT 7"/>
    <property type="match status" value="1"/>
</dbReference>
<comment type="function">
    <text evidence="6">Component of the Mediator complex, a coactivator involved in the regulated transcription of nearly all RNA polymerase II-dependent genes. Mediator functions as a bridge to convey information from gene-specific regulatory proteins to the basal RNA polymerase II transcription machinery.</text>
</comment>
<dbReference type="InterPro" id="IPR044888">
    <property type="entry name" value="Mediatior_Med7_sf"/>
</dbReference>
<feature type="region of interest" description="Disordered" evidence="8">
    <location>
        <begin position="166"/>
        <end position="189"/>
    </location>
</feature>
<comment type="subunit">
    <text evidence="6">Component of the Mediator complex.</text>
</comment>
<feature type="compositionally biased region" description="Low complexity" evidence="8">
    <location>
        <begin position="36"/>
        <end position="46"/>
    </location>
</feature>
<evidence type="ECO:0000256" key="2">
    <source>
        <dbReference type="ARBA" id="ARBA00009994"/>
    </source>
</evidence>
<dbReference type="Proteomes" id="UP001530293">
    <property type="component" value="Unassembled WGS sequence"/>
</dbReference>
<proteinExistence type="inferred from homology"/>
<dbReference type="GO" id="GO:0005634">
    <property type="term" value="C:nucleus"/>
    <property type="evidence" value="ECO:0007669"/>
    <property type="project" value="UniProtKB-SubCell"/>
</dbReference>
<dbReference type="Gene3D" id="6.10.140.200">
    <property type="match status" value="1"/>
</dbReference>
<comment type="similarity">
    <text evidence="2 6">Belongs to the Mediator complex subunit 7 family.</text>
</comment>
<evidence type="ECO:0000313" key="10">
    <source>
        <dbReference type="Proteomes" id="UP001530293"/>
    </source>
</evidence>
<keyword evidence="5 6" id="KW-0539">Nucleus</keyword>
<feature type="coiled-coil region" evidence="7">
    <location>
        <begin position="132"/>
        <end position="159"/>
    </location>
</feature>
<evidence type="ECO:0000256" key="8">
    <source>
        <dbReference type="SAM" id="MobiDB-lite"/>
    </source>
</evidence>
<organism evidence="9 10">
    <name type="scientific">Discostella pseudostelligera</name>
    <dbReference type="NCBI Taxonomy" id="259834"/>
    <lineage>
        <taxon>Eukaryota</taxon>
        <taxon>Sar</taxon>
        <taxon>Stramenopiles</taxon>
        <taxon>Ochrophyta</taxon>
        <taxon>Bacillariophyta</taxon>
        <taxon>Coscinodiscophyceae</taxon>
        <taxon>Thalassiosirophycidae</taxon>
        <taxon>Stephanodiscales</taxon>
        <taxon>Stephanodiscaceae</taxon>
        <taxon>Discostella</taxon>
    </lineage>
</organism>
<dbReference type="InterPro" id="IPR037212">
    <property type="entry name" value="Med7/Med21-like"/>
</dbReference>
<feature type="region of interest" description="Disordered" evidence="8">
    <location>
        <begin position="21"/>
        <end position="85"/>
    </location>
</feature>
<dbReference type="SUPFAM" id="SSF140718">
    <property type="entry name" value="Mediator hinge subcomplex-like"/>
    <property type="match status" value="1"/>
</dbReference>
<keyword evidence="7" id="KW-0175">Coiled coil</keyword>
<evidence type="ECO:0000256" key="6">
    <source>
        <dbReference type="RuleBase" id="RU364060"/>
    </source>
</evidence>
<evidence type="ECO:0000256" key="7">
    <source>
        <dbReference type="SAM" id="Coils"/>
    </source>
</evidence>
<dbReference type="AlphaFoldDB" id="A0ABD3MSY3"/>
<evidence type="ECO:0000256" key="3">
    <source>
        <dbReference type="ARBA" id="ARBA00023015"/>
    </source>
</evidence>
<reference evidence="9 10" key="1">
    <citation type="submission" date="2024-10" db="EMBL/GenBank/DDBJ databases">
        <title>Updated reference genomes for cyclostephanoid diatoms.</title>
        <authorList>
            <person name="Roberts W.R."/>
            <person name="Alverson A.J."/>
        </authorList>
    </citation>
    <scope>NUCLEOTIDE SEQUENCE [LARGE SCALE GENOMIC DNA]</scope>
    <source>
        <strain evidence="9 10">AJA232-27</strain>
    </source>
</reference>
<evidence type="ECO:0000256" key="4">
    <source>
        <dbReference type="ARBA" id="ARBA00023163"/>
    </source>
</evidence>
<keyword evidence="6" id="KW-0010">Activator</keyword>
<sequence>MDGLESAVPTAAAAAFAVDGHNEAAAAPHPPPIPTPTTTVATTSNSSGGGGGGGALCLPMTNNDLDDEHDTTEDDDDDMLLVTEFPPPPYYYALASRQQNATATTTTTTDDGTSVGEVLLTPPEIPHRAFRVAAKKARMEHQRRKLLEEEERRRALQLSVSEGVDASKGGVIPTHTKSPMEEDVEDDDSIDVDNPNEPLVAVFGEIVEDPTLFQGHADDDKKEEEQCHDPAIIRENVKRLNSDVLHGFLALVRKLAEDDPSDHRKLRDELSHNLFLMLQECNKFREHQAREILIDTLELQLQRRTLGLELLKERIRSADDALEGLQKFREAS</sequence>
<protein>
    <recommendedName>
        <fullName evidence="6">Mediator of RNA polymerase II transcription subunit 7</fullName>
    </recommendedName>
</protein>
<dbReference type="Pfam" id="PF05983">
    <property type="entry name" value="Med7"/>
    <property type="match status" value="1"/>
</dbReference>
<dbReference type="EMBL" id="JALLBG020000078">
    <property type="protein sequence ID" value="KAL3767013.1"/>
    <property type="molecule type" value="Genomic_DNA"/>
</dbReference>
<evidence type="ECO:0000313" key="9">
    <source>
        <dbReference type="EMBL" id="KAL3767013.1"/>
    </source>
</evidence>
<evidence type="ECO:0000256" key="1">
    <source>
        <dbReference type="ARBA" id="ARBA00004123"/>
    </source>
</evidence>
<gene>
    <name evidence="9" type="ORF">ACHAWU_004511</name>
</gene>
<comment type="subcellular location">
    <subcellularLocation>
        <location evidence="1 6">Nucleus</location>
    </subcellularLocation>
</comment>
<accession>A0ABD3MSY3</accession>